<feature type="domain" description="Phosphatidylglycerol lysyltransferase C-terminal" evidence="8">
    <location>
        <begin position="138"/>
        <end position="438"/>
    </location>
</feature>
<dbReference type="PANTHER" id="PTHR34697:SF2">
    <property type="entry name" value="PHOSPHATIDYLGLYCEROL LYSYLTRANSFERASE"/>
    <property type="match status" value="1"/>
</dbReference>
<evidence type="ECO:0000313" key="10">
    <source>
        <dbReference type="Proteomes" id="UP000069620"/>
    </source>
</evidence>
<comment type="subcellular location">
    <subcellularLocation>
        <location evidence="1">Cell membrane</location>
        <topology evidence="1">Multi-pass membrane protein</topology>
    </subcellularLocation>
</comment>
<protein>
    <recommendedName>
        <fullName evidence="8">Phosphatidylglycerol lysyltransferase C-terminal domain-containing protein</fullName>
    </recommendedName>
</protein>
<reference evidence="10" key="1">
    <citation type="journal article" date="2016" name="Genome Announc.">
        <title>Draft Genome Sequences of Five Rapidly Growing Mycobacterium Species, M. thermoresistibile, M. fortuitum subsp. acetamidolyticum, M. canariasense, M. brisbanense, and M. novocastrense.</title>
        <authorList>
            <person name="Katahira K."/>
            <person name="Ogura Y."/>
            <person name="Gotoh Y."/>
            <person name="Hayashi T."/>
        </authorList>
    </citation>
    <scope>NUCLEOTIDE SEQUENCE [LARGE SCALE GENOMIC DNA]</scope>
    <source>
        <strain evidence="10">JCM15654</strain>
    </source>
</reference>
<dbReference type="InterPro" id="IPR051211">
    <property type="entry name" value="PG_lysyltransferase"/>
</dbReference>
<keyword evidence="2" id="KW-1003">Cell membrane</keyword>
<evidence type="ECO:0000313" key="9">
    <source>
        <dbReference type="EMBL" id="GAS91730.1"/>
    </source>
</evidence>
<dbReference type="GO" id="GO:0005886">
    <property type="term" value="C:plasma membrane"/>
    <property type="evidence" value="ECO:0007669"/>
    <property type="project" value="UniProtKB-SubCell"/>
</dbReference>
<evidence type="ECO:0000256" key="2">
    <source>
        <dbReference type="ARBA" id="ARBA00022475"/>
    </source>
</evidence>
<evidence type="ECO:0000256" key="6">
    <source>
        <dbReference type="SAM" id="MobiDB-lite"/>
    </source>
</evidence>
<dbReference type="PANTHER" id="PTHR34697">
    <property type="entry name" value="PHOSPHATIDYLGLYCEROL LYSYLTRANSFERASE"/>
    <property type="match status" value="1"/>
</dbReference>
<feature type="region of interest" description="Disordered" evidence="6">
    <location>
        <begin position="1"/>
        <end position="22"/>
    </location>
</feature>
<organism evidence="9 10">
    <name type="scientific">Mycolicibacterium brisbanense</name>
    <dbReference type="NCBI Taxonomy" id="146020"/>
    <lineage>
        <taxon>Bacteria</taxon>
        <taxon>Bacillati</taxon>
        <taxon>Actinomycetota</taxon>
        <taxon>Actinomycetes</taxon>
        <taxon>Mycobacteriales</taxon>
        <taxon>Mycobacteriaceae</taxon>
        <taxon>Mycolicibacterium</taxon>
    </lineage>
</organism>
<evidence type="ECO:0000256" key="7">
    <source>
        <dbReference type="SAM" id="Phobius"/>
    </source>
</evidence>
<evidence type="ECO:0000256" key="1">
    <source>
        <dbReference type="ARBA" id="ARBA00004651"/>
    </source>
</evidence>
<accession>A0A117I7I9</accession>
<keyword evidence="3 7" id="KW-0812">Transmembrane</keyword>
<evidence type="ECO:0000256" key="5">
    <source>
        <dbReference type="ARBA" id="ARBA00023136"/>
    </source>
</evidence>
<reference evidence="10" key="2">
    <citation type="submission" date="2016-02" db="EMBL/GenBank/DDBJ databases">
        <title>Draft genome sequence of five rapidly growing Mycobacterium species.</title>
        <authorList>
            <person name="Katahira K."/>
            <person name="Gotou Y."/>
            <person name="Iida K."/>
            <person name="Ogura Y."/>
            <person name="Hayashi T."/>
        </authorList>
    </citation>
    <scope>NUCLEOTIDE SEQUENCE [LARGE SCALE GENOMIC DNA]</scope>
    <source>
        <strain evidence="10">JCM15654</strain>
    </source>
</reference>
<dbReference type="Pfam" id="PF09924">
    <property type="entry name" value="LPG_synthase_C"/>
    <property type="match status" value="1"/>
</dbReference>
<dbReference type="STRING" id="146020.RMCB_5826"/>
<evidence type="ECO:0000259" key="8">
    <source>
        <dbReference type="Pfam" id="PF09924"/>
    </source>
</evidence>
<name>A0A117I7I9_9MYCO</name>
<feature type="transmembrane region" description="Helical" evidence="7">
    <location>
        <begin position="106"/>
        <end position="124"/>
    </location>
</feature>
<dbReference type="GO" id="GO:0016755">
    <property type="term" value="F:aminoacyltransferase activity"/>
    <property type="evidence" value="ECO:0007669"/>
    <property type="project" value="TreeGrafter"/>
</dbReference>
<comment type="caution">
    <text evidence="9">The sequence shown here is derived from an EMBL/GenBank/DDBJ whole genome shotgun (WGS) entry which is preliminary data.</text>
</comment>
<dbReference type="RefSeq" id="WP_234792276.1">
    <property type="nucleotide sequence ID" value="NZ_BCSX01000051.1"/>
</dbReference>
<proteinExistence type="predicted"/>
<evidence type="ECO:0000256" key="3">
    <source>
        <dbReference type="ARBA" id="ARBA00022692"/>
    </source>
</evidence>
<keyword evidence="5 7" id="KW-0472">Membrane</keyword>
<gene>
    <name evidence="9" type="ORF">RMCB_5826</name>
</gene>
<dbReference type="InterPro" id="IPR024320">
    <property type="entry name" value="LPG_synthase_C"/>
</dbReference>
<feature type="transmembrane region" description="Helical" evidence="7">
    <location>
        <begin position="83"/>
        <end position="100"/>
    </location>
</feature>
<dbReference type="Proteomes" id="UP000069620">
    <property type="component" value="Unassembled WGS sequence"/>
</dbReference>
<keyword evidence="4 7" id="KW-1133">Transmembrane helix</keyword>
<dbReference type="AlphaFoldDB" id="A0A117I7I9"/>
<keyword evidence="10" id="KW-1185">Reference proteome</keyword>
<dbReference type="GO" id="GO:0055091">
    <property type="term" value="P:phospholipid homeostasis"/>
    <property type="evidence" value="ECO:0007669"/>
    <property type="project" value="TreeGrafter"/>
</dbReference>
<dbReference type="EMBL" id="BCSX01000051">
    <property type="protein sequence ID" value="GAS91730.1"/>
    <property type="molecule type" value="Genomic_DNA"/>
</dbReference>
<feature type="transmembrane region" description="Helical" evidence="7">
    <location>
        <begin position="33"/>
        <end position="51"/>
    </location>
</feature>
<sequence length="463" mass="49671">MLESDRARGVQPRAAAPGSVDSGRNQFCRSMPALMVAGGVVVVFTAWYGLAHVSIEGASVEAAAAAVAVTIVGHGLTLGRPITWLHGALAAAAVLLAVLAGDHGEADVFAALVLAAALLLMLPCRSRPEPQELPHVHRLVDRTHDDPLAPFAMAANKSYVFSADASAGLAYRALGGLAVVSGDPIGDADRYPEVIFRFAALCRSRGWRIVVLGASHSRLELWQQTGGITGLKAIPIGRDVVIDVGTFSLSGRGKRNLRQAVKRTHNAGISTEVVAEQALSTQLRAELQDVVQASGRAAAGERGFAMMLGDTLSGHYPDVWLIIARDRSGRAQAFHRYAGTGGGTDLSLELPWRRKGAPNGIDERLSVDMIEWAKHAGVQRVSLAFAPFPELFAKDPNTGILVRAAYLLAHAGDRLIKLESLYRYLRKFDALGERRYVLISLTQLLPALFVLLRLEFGHRPSRS</sequence>
<evidence type="ECO:0000256" key="4">
    <source>
        <dbReference type="ARBA" id="ARBA00022989"/>
    </source>
</evidence>